<dbReference type="AlphaFoldDB" id="A0A4U1BIF3"/>
<name>A0A4U1BIF3_9GAMM</name>
<evidence type="ECO:0000256" key="3">
    <source>
        <dbReference type="ARBA" id="ARBA00022490"/>
    </source>
</evidence>
<organism evidence="6 7">
    <name type="scientific">Ferrimonas sediminicola</name>
    <dbReference type="NCBI Taxonomy" id="2569538"/>
    <lineage>
        <taxon>Bacteria</taxon>
        <taxon>Pseudomonadati</taxon>
        <taxon>Pseudomonadota</taxon>
        <taxon>Gammaproteobacteria</taxon>
        <taxon>Alteromonadales</taxon>
        <taxon>Ferrimonadaceae</taxon>
        <taxon>Ferrimonas</taxon>
    </lineage>
</organism>
<dbReference type="PANTHER" id="PTHR33705:SF2">
    <property type="entry name" value="PHOSPHOCARRIER PROTEIN NPR"/>
    <property type="match status" value="1"/>
</dbReference>
<dbReference type="InterPro" id="IPR001020">
    <property type="entry name" value="PTS_HPr_His_P_site"/>
</dbReference>
<dbReference type="Proteomes" id="UP000305674">
    <property type="component" value="Unassembled WGS sequence"/>
</dbReference>
<dbReference type="InterPro" id="IPR035895">
    <property type="entry name" value="HPr-like_sf"/>
</dbReference>
<evidence type="ECO:0000256" key="1">
    <source>
        <dbReference type="ARBA" id="ARBA00004496"/>
    </source>
</evidence>
<proteinExistence type="inferred from homology"/>
<dbReference type="RefSeq" id="WP_136850591.1">
    <property type="nucleotide sequence ID" value="NZ_SWCI01000001.1"/>
</dbReference>
<reference evidence="6 7" key="1">
    <citation type="submission" date="2019-04" db="EMBL/GenBank/DDBJ databases">
        <authorList>
            <person name="Hwang J.C."/>
        </authorList>
    </citation>
    <scope>NUCLEOTIDE SEQUENCE [LARGE SCALE GENOMIC DNA]</scope>
    <source>
        <strain evidence="6 7">IMCC35001</strain>
    </source>
</reference>
<comment type="caution">
    <text evidence="6">The sequence shown here is derived from an EMBL/GenBank/DDBJ whole genome shotgun (WGS) entry which is preliminary data.</text>
</comment>
<keyword evidence="4" id="KW-0598">Phosphotransferase system</keyword>
<dbReference type="Pfam" id="PF00381">
    <property type="entry name" value="PTS-HPr"/>
    <property type="match status" value="1"/>
</dbReference>
<dbReference type="GO" id="GO:0009401">
    <property type="term" value="P:phosphoenolpyruvate-dependent sugar phosphotransferase system"/>
    <property type="evidence" value="ECO:0007669"/>
    <property type="project" value="UniProtKB-KW"/>
</dbReference>
<keyword evidence="3" id="KW-0963">Cytoplasm</keyword>
<dbReference type="SUPFAM" id="SSF55594">
    <property type="entry name" value="HPr-like"/>
    <property type="match status" value="1"/>
</dbReference>
<dbReference type="EMBL" id="SWCI01000001">
    <property type="protein sequence ID" value="TKB51230.1"/>
    <property type="molecule type" value="Genomic_DNA"/>
</dbReference>
<sequence>MKLTRTLKVVNKLGLHARAATRLAQLAHNYDARIRVIHGDQSASADSVLGLLMLQTCQGQEVTVICEGSDAKPALEAVTQLFSGRFDESE</sequence>
<dbReference type="InterPro" id="IPR000032">
    <property type="entry name" value="HPr-like"/>
</dbReference>
<dbReference type="GO" id="GO:0005737">
    <property type="term" value="C:cytoplasm"/>
    <property type="evidence" value="ECO:0007669"/>
    <property type="project" value="UniProtKB-SubCell"/>
</dbReference>
<evidence type="ECO:0000259" key="5">
    <source>
        <dbReference type="PROSITE" id="PS51350"/>
    </source>
</evidence>
<keyword evidence="7" id="KW-1185">Reference proteome</keyword>
<dbReference type="PROSITE" id="PS51350">
    <property type="entry name" value="PTS_HPR_DOM"/>
    <property type="match status" value="1"/>
</dbReference>
<evidence type="ECO:0000313" key="7">
    <source>
        <dbReference type="Proteomes" id="UP000305674"/>
    </source>
</evidence>
<dbReference type="NCBIfam" id="TIGR01003">
    <property type="entry name" value="PTS_HPr_family"/>
    <property type="match status" value="1"/>
</dbReference>
<dbReference type="Gene3D" id="3.30.1340.10">
    <property type="entry name" value="HPr-like"/>
    <property type="match status" value="1"/>
</dbReference>
<accession>A0A4U1BIF3</accession>
<dbReference type="InterPro" id="IPR050399">
    <property type="entry name" value="HPr"/>
</dbReference>
<gene>
    <name evidence="6" type="ORF">FCL40_01355</name>
</gene>
<evidence type="ECO:0000313" key="6">
    <source>
        <dbReference type="EMBL" id="TKB51230.1"/>
    </source>
</evidence>
<comment type="similarity">
    <text evidence="2">Belongs to the HPr family.</text>
</comment>
<feature type="domain" description="HPr" evidence="5">
    <location>
        <begin position="2"/>
        <end position="89"/>
    </location>
</feature>
<evidence type="ECO:0000256" key="4">
    <source>
        <dbReference type="ARBA" id="ARBA00022683"/>
    </source>
</evidence>
<evidence type="ECO:0000256" key="2">
    <source>
        <dbReference type="ARBA" id="ARBA00010736"/>
    </source>
</evidence>
<comment type="subcellular location">
    <subcellularLocation>
        <location evidence="1">Cytoplasm</location>
    </subcellularLocation>
</comment>
<dbReference type="PANTHER" id="PTHR33705">
    <property type="entry name" value="PHOSPHOCARRIER PROTEIN HPR"/>
    <property type="match status" value="1"/>
</dbReference>
<dbReference type="OrthoDB" id="9798965at2"/>
<protein>
    <submittedName>
        <fullName evidence="6">HPr family phosphocarrier protein</fullName>
    </submittedName>
</protein>
<dbReference type="PRINTS" id="PR00107">
    <property type="entry name" value="PHOSPHOCPHPR"/>
</dbReference>
<dbReference type="PROSITE" id="PS00369">
    <property type="entry name" value="PTS_HPR_HIS"/>
    <property type="match status" value="1"/>
</dbReference>